<proteinExistence type="predicted"/>
<dbReference type="Proteomes" id="UP000233526">
    <property type="component" value="Unassembled WGS sequence"/>
</dbReference>
<protein>
    <submittedName>
        <fullName evidence="1">Uncharacterized protein</fullName>
    </submittedName>
</protein>
<dbReference type="AlphaFoldDB" id="A0A2N3IRN4"/>
<gene>
    <name evidence="1" type="ORF">AOX56_05520</name>
</gene>
<name>A0A2N3IRN4_AERSO</name>
<accession>A0A2N3IRN4</accession>
<evidence type="ECO:0000313" key="1">
    <source>
        <dbReference type="EMBL" id="PKQ74333.1"/>
    </source>
</evidence>
<sequence>MEIVGTILDADDIVLSTRKRNEIDVQIGTVKFMTTKPTAVIEFSLSEEQVKANYHVELANMVGRKATLQLEYVDNSYAGNGGLHKTFNGFRLFAIPSPAEKKGN</sequence>
<comment type="caution">
    <text evidence="1">The sequence shown here is derived from an EMBL/GenBank/DDBJ whole genome shotgun (WGS) entry which is preliminary data.</text>
</comment>
<reference evidence="1 2" key="1">
    <citation type="journal article" date="2017" name="Front. Microbiol.">
        <title>Strong Genomic and Phenotypic Heterogeneity in the Aeromonas sobria Species Complex.</title>
        <authorList>
            <person name="Gauthier J."/>
            <person name="Vincent A.T."/>
            <person name="Charette S.J."/>
            <person name="Derome N."/>
        </authorList>
    </citation>
    <scope>NUCLEOTIDE SEQUENCE [LARGE SCALE GENOMIC DNA]</scope>
    <source>
        <strain evidence="1 2">JF2635</strain>
    </source>
</reference>
<organism evidence="1 2">
    <name type="scientific">Aeromonas sobria</name>
    <dbReference type="NCBI Taxonomy" id="646"/>
    <lineage>
        <taxon>Bacteria</taxon>
        <taxon>Pseudomonadati</taxon>
        <taxon>Pseudomonadota</taxon>
        <taxon>Gammaproteobacteria</taxon>
        <taxon>Aeromonadales</taxon>
        <taxon>Aeromonadaceae</taxon>
        <taxon>Aeromonas</taxon>
    </lineage>
</organism>
<dbReference type="EMBL" id="LJZX01000056">
    <property type="protein sequence ID" value="PKQ74333.1"/>
    <property type="molecule type" value="Genomic_DNA"/>
</dbReference>
<dbReference type="RefSeq" id="WP_068978581.1">
    <property type="nucleotide sequence ID" value="NZ_CAWNSS010000056.1"/>
</dbReference>
<evidence type="ECO:0000313" key="2">
    <source>
        <dbReference type="Proteomes" id="UP000233526"/>
    </source>
</evidence>